<dbReference type="GO" id="GO:0008360">
    <property type="term" value="P:regulation of cell shape"/>
    <property type="evidence" value="ECO:0007669"/>
    <property type="project" value="TreeGrafter"/>
</dbReference>
<dbReference type="PANTHER" id="PTHR16266">
    <property type="entry name" value="WD REPEAT DOMAIN 9"/>
    <property type="match status" value="1"/>
</dbReference>
<dbReference type="InterPro" id="IPR036322">
    <property type="entry name" value="WD40_repeat_dom_sf"/>
</dbReference>
<sequence>MTERVTETVCQTTDSNEFLFLTSLYLKRRNLDNLAEGIDRKLRSLPAGDNSPEFSNLFEKFNHLYGLISGETLNRVIGEFKRHLATLANSSPNEQSFLDLILSSERRSGVSSVGFSLGVGNNLRFTHACLPNAPYVLHGYQDAVVRSAYARLKLQMHIFGHKASVSNLKYDRKSNFLFSTSSNGIMKIWSFLPLNFGSKYPMVRYSLWGHTKPIIASHITIDNHLLASIDNSCGLVIWCLQTGQPVVSLQGNQDTNGIPVGLTLIPNLINHNSRKREGWIVIATEKKGLRFILFEHHLSSNRRDFVNGCCDVKLIHTHVFHLTDQEGKDCRPLAFDFCPGFRRIAVGCSDMTVRFFSFGDAIFPMTDGRLSTGESKPSILVFGNTGNYLAAASRSDGGCWLWELEGDLWRGGSLNFENRAGKRPTALAWSYDDANLIKHEGEVNCIAVSPCSAEIFATGGADGRFIVHRLFKRYSDWEIQVLMSYRMPPVQLASSFGISRLQEGDFVDVDEEEVVDVDASDVEDVVRVSNRAPKPSQAITCCVALPMAYGIGFVLSSAGGVISIFKPSETNVPENENVVREVYHLSTNVPFSRLPPPYLVDASGRPHPENRQKLQVPGRQEDGKPTFILDRDDVPAVIDDIQFATLADSYLFAARHPAVTPPDRGKKYLLRCHWLTGVEKLILPLTPDELMSQINRVKELRTTPSNFVSKAVIQELLAQANARPAKQVVAEVMAQWSDNSSDPDWSSEDDSSTSQRRRQRLRNGSPPSLSEDSSEEISSTATTPTPPLQSIRRSLRQLERRRQAEQQAAASLYPTISDLPPAPQRPLRSKRRLQLRRKPQDQSNYTAFERVQLCRGRALPNEQEHCQSRFEDSLQDRQDEIRQRIIRSIDHAERHPIYPVEDPPIDGFLHQNEKNLRGPWKGPVIDWLSATKPSAAPYVPQLGDRVVYILQGHREYLEKAWWDGKVPDIDPNPLAENNFLESISLPLPWEETSDLPNYICCSVVDVTYHFMRIRRSETQRHGKVRKAKPKLYYPEYPQSYGTYRHQSELEDRSQSNEPEDGFVRLVSLRLEPDLEQPYASIGASTQQSYARLPKALFVRYHNFLGGLDFLILRNLFDESIRTSWSKGDVFIFPTDTMCFRGRVYEDYGFDIDSKPSTSFTLPVRSDPWLRVKVMYLEDFETGRMEYEEETEQQKRQEEKYVDLLSPWDMHPWFSRLPIS</sequence>
<dbReference type="PROSITE" id="PS50294">
    <property type="entry name" value="WD_REPEATS_REGION"/>
    <property type="match status" value="1"/>
</dbReference>
<dbReference type="WBParaSite" id="HDID_0000325801-mRNA-1">
    <property type="protein sequence ID" value="HDID_0000325801-mRNA-1"/>
    <property type="gene ID" value="HDID_0000325801"/>
</dbReference>
<dbReference type="GO" id="GO:0005634">
    <property type="term" value="C:nucleus"/>
    <property type="evidence" value="ECO:0007669"/>
    <property type="project" value="TreeGrafter"/>
</dbReference>
<dbReference type="SMART" id="SM00320">
    <property type="entry name" value="WD40"/>
    <property type="match status" value="5"/>
</dbReference>
<dbReference type="PROSITE" id="PS50082">
    <property type="entry name" value="WD_REPEATS_2"/>
    <property type="match status" value="1"/>
</dbReference>
<proteinExistence type="predicted"/>
<accession>A0A0R3SEQ0</accession>
<dbReference type="EMBL" id="UYSG01000949">
    <property type="protein sequence ID" value="VDL29516.1"/>
    <property type="molecule type" value="Genomic_DNA"/>
</dbReference>
<feature type="compositionally biased region" description="Basic residues" evidence="2">
    <location>
        <begin position="827"/>
        <end position="837"/>
    </location>
</feature>
<keyword evidence="1" id="KW-0853">WD repeat</keyword>
<feature type="compositionally biased region" description="Low complexity" evidence="2">
    <location>
        <begin position="765"/>
        <end position="792"/>
    </location>
</feature>
<reference evidence="5" key="1">
    <citation type="submission" date="2017-02" db="UniProtKB">
        <authorList>
            <consortium name="WormBaseParasite"/>
        </authorList>
    </citation>
    <scope>IDENTIFICATION</scope>
</reference>
<dbReference type="GO" id="GO:0007010">
    <property type="term" value="P:cytoskeleton organization"/>
    <property type="evidence" value="ECO:0007669"/>
    <property type="project" value="TreeGrafter"/>
</dbReference>
<dbReference type="GO" id="GO:0006357">
    <property type="term" value="P:regulation of transcription by RNA polymerase II"/>
    <property type="evidence" value="ECO:0007669"/>
    <property type="project" value="TreeGrafter"/>
</dbReference>
<evidence type="ECO:0000256" key="1">
    <source>
        <dbReference type="PROSITE-ProRule" id="PRU00221"/>
    </source>
</evidence>
<dbReference type="InterPro" id="IPR052060">
    <property type="entry name" value="Bromo_WD_repeat"/>
</dbReference>
<dbReference type="InterPro" id="IPR001680">
    <property type="entry name" value="WD40_rpt"/>
</dbReference>
<dbReference type="Pfam" id="PF00400">
    <property type="entry name" value="WD40"/>
    <property type="match status" value="2"/>
</dbReference>
<dbReference type="Proteomes" id="UP000274504">
    <property type="component" value="Unassembled WGS sequence"/>
</dbReference>
<feature type="region of interest" description="Disordered" evidence="2">
    <location>
        <begin position="736"/>
        <end position="842"/>
    </location>
</feature>
<protein>
    <submittedName>
        <fullName evidence="5">WD_REPEATS_REGION domain-containing protein</fullName>
    </submittedName>
</protein>
<dbReference type="InterPro" id="IPR015943">
    <property type="entry name" value="WD40/YVTN_repeat-like_dom_sf"/>
</dbReference>
<dbReference type="SUPFAM" id="SSF50978">
    <property type="entry name" value="WD40 repeat-like"/>
    <property type="match status" value="1"/>
</dbReference>
<organism evidence="5">
    <name type="scientific">Hymenolepis diminuta</name>
    <name type="common">Rat tapeworm</name>
    <dbReference type="NCBI Taxonomy" id="6216"/>
    <lineage>
        <taxon>Eukaryota</taxon>
        <taxon>Metazoa</taxon>
        <taxon>Spiralia</taxon>
        <taxon>Lophotrochozoa</taxon>
        <taxon>Platyhelminthes</taxon>
        <taxon>Cestoda</taxon>
        <taxon>Eucestoda</taxon>
        <taxon>Cyclophyllidea</taxon>
        <taxon>Hymenolepididae</taxon>
        <taxon>Hymenolepis</taxon>
    </lineage>
</organism>
<dbReference type="OrthoDB" id="538223at2759"/>
<evidence type="ECO:0000313" key="3">
    <source>
        <dbReference type="EMBL" id="VDL29516.1"/>
    </source>
</evidence>
<feature type="repeat" description="WD" evidence="1">
    <location>
        <begin position="158"/>
        <end position="190"/>
    </location>
</feature>
<dbReference type="Gene3D" id="2.130.10.10">
    <property type="entry name" value="YVTN repeat-like/Quinoprotein amine dehydrogenase"/>
    <property type="match status" value="2"/>
</dbReference>
<evidence type="ECO:0000313" key="5">
    <source>
        <dbReference type="WBParaSite" id="HDID_0000325801-mRNA-1"/>
    </source>
</evidence>
<name>A0A0R3SEQ0_HYMDI</name>
<evidence type="ECO:0000313" key="4">
    <source>
        <dbReference type="Proteomes" id="UP000274504"/>
    </source>
</evidence>
<dbReference type="STRING" id="6216.A0A0R3SEQ0"/>
<reference evidence="3 4" key="2">
    <citation type="submission" date="2018-11" db="EMBL/GenBank/DDBJ databases">
        <authorList>
            <consortium name="Pathogen Informatics"/>
        </authorList>
    </citation>
    <scope>NUCLEOTIDE SEQUENCE [LARGE SCALE GENOMIC DNA]</scope>
</reference>
<gene>
    <name evidence="3" type="ORF">HDID_LOCUS3256</name>
</gene>
<evidence type="ECO:0000256" key="2">
    <source>
        <dbReference type="SAM" id="MobiDB-lite"/>
    </source>
</evidence>
<dbReference type="AlphaFoldDB" id="A0A0R3SEQ0"/>
<dbReference type="PANTHER" id="PTHR16266:SF17">
    <property type="entry name" value="BRWD3"/>
    <property type="match status" value="1"/>
</dbReference>